<evidence type="ECO:0000256" key="3">
    <source>
        <dbReference type="ARBA" id="ARBA00022525"/>
    </source>
</evidence>
<keyword evidence="4" id="KW-0479">Metal-binding</keyword>
<evidence type="ECO:0000256" key="6">
    <source>
        <dbReference type="ARBA" id="ARBA00023002"/>
    </source>
</evidence>
<comment type="cofactor">
    <cofactor evidence="1">
        <name>Cu(2+)</name>
        <dbReference type="ChEBI" id="CHEBI:29036"/>
    </cofactor>
</comment>
<accession>A0A165LDY0</accession>
<evidence type="ECO:0000256" key="7">
    <source>
        <dbReference type="ARBA" id="ARBA00023008"/>
    </source>
</evidence>
<dbReference type="InParanoid" id="A0A165LDY0"/>
<name>A0A165LDY0_EXIGL</name>
<feature type="chain" id="PRO_5007861684" evidence="13">
    <location>
        <begin position="18"/>
        <end position="369"/>
    </location>
</feature>
<keyword evidence="5 13" id="KW-0732">Signal</keyword>
<dbReference type="GO" id="GO:0046872">
    <property type="term" value="F:metal ion binding"/>
    <property type="evidence" value="ECO:0007669"/>
    <property type="project" value="UniProtKB-KW"/>
</dbReference>
<comment type="similarity">
    <text evidence="11">Belongs to the polysaccharide monooxygenase AA14 family.</text>
</comment>
<dbReference type="InterPro" id="IPR054497">
    <property type="entry name" value="LPMO_AA14"/>
</dbReference>
<evidence type="ECO:0000256" key="11">
    <source>
        <dbReference type="ARBA" id="ARBA00046340"/>
    </source>
</evidence>
<dbReference type="GO" id="GO:0004497">
    <property type="term" value="F:monooxygenase activity"/>
    <property type="evidence" value="ECO:0007669"/>
    <property type="project" value="UniProtKB-KW"/>
</dbReference>
<dbReference type="Proteomes" id="UP000077266">
    <property type="component" value="Unassembled WGS sequence"/>
</dbReference>
<proteinExistence type="inferred from homology"/>
<dbReference type="AlphaFoldDB" id="A0A165LDY0"/>
<evidence type="ECO:0000256" key="10">
    <source>
        <dbReference type="ARBA" id="ARBA00023180"/>
    </source>
</evidence>
<keyword evidence="6" id="KW-0560">Oxidoreductase</keyword>
<keyword evidence="10" id="KW-0325">Glycoprotein</keyword>
<dbReference type="Pfam" id="PF22810">
    <property type="entry name" value="LPMO_AA14"/>
    <property type="match status" value="1"/>
</dbReference>
<evidence type="ECO:0000256" key="2">
    <source>
        <dbReference type="ARBA" id="ARBA00004613"/>
    </source>
</evidence>
<organism evidence="14 15">
    <name type="scientific">Exidia glandulosa HHB12029</name>
    <dbReference type="NCBI Taxonomy" id="1314781"/>
    <lineage>
        <taxon>Eukaryota</taxon>
        <taxon>Fungi</taxon>
        <taxon>Dikarya</taxon>
        <taxon>Basidiomycota</taxon>
        <taxon>Agaricomycotina</taxon>
        <taxon>Agaricomycetes</taxon>
        <taxon>Auriculariales</taxon>
        <taxon>Exidiaceae</taxon>
        <taxon>Exidia</taxon>
    </lineage>
</organism>
<keyword evidence="8" id="KW-0503">Monooxygenase</keyword>
<evidence type="ECO:0000256" key="13">
    <source>
        <dbReference type="SAM" id="SignalP"/>
    </source>
</evidence>
<gene>
    <name evidence="14" type="ORF">EXIGLDRAFT_729851</name>
</gene>
<evidence type="ECO:0000256" key="5">
    <source>
        <dbReference type="ARBA" id="ARBA00022729"/>
    </source>
</evidence>
<keyword evidence="15" id="KW-1185">Reference proteome</keyword>
<evidence type="ECO:0000256" key="1">
    <source>
        <dbReference type="ARBA" id="ARBA00001973"/>
    </source>
</evidence>
<feature type="region of interest" description="Disordered" evidence="12">
    <location>
        <begin position="248"/>
        <end position="347"/>
    </location>
</feature>
<feature type="signal peptide" evidence="13">
    <location>
        <begin position="1"/>
        <end position="17"/>
    </location>
</feature>
<keyword evidence="7" id="KW-0186">Copper</keyword>
<dbReference type="STRING" id="1314781.A0A165LDY0"/>
<comment type="subcellular location">
    <subcellularLocation>
        <location evidence="2">Secreted</location>
    </subcellularLocation>
</comment>
<feature type="compositionally biased region" description="Low complexity" evidence="12">
    <location>
        <begin position="296"/>
        <end position="323"/>
    </location>
</feature>
<evidence type="ECO:0000313" key="14">
    <source>
        <dbReference type="EMBL" id="KZV97738.1"/>
    </source>
</evidence>
<dbReference type="OrthoDB" id="2019572at2759"/>
<protein>
    <submittedName>
        <fullName evidence="14">Uncharacterized protein</fullName>
    </submittedName>
</protein>
<dbReference type="EMBL" id="KV425926">
    <property type="protein sequence ID" value="KZV97738.1"/>
    <property type="molecule type" value="Genomic_DNA"/>
</dbReference>
<sequence length="369" mass="40128">MLSRSLTVAALAAAVSAHIGPWGPGMYCRNGLSVEDNDPNTNTIVNPLYQKDMNGFWFHGECRNFPPPEGEFMELPAGGSVQLELAGNRGQTTLSFDGKYTSEWPDGGQHPEFEDGSWNNSCITTPNLHAKNHDDTAGTVLMISYNSDINNVTPDNLVVISVLANSPWKRVVEYDIPADLPGCDDCICGWSWVPNNCGIPNMYMTGFKCKVTNARPDAPAIAPPQTPQWCEDDESKCVKGAKKMIIWHQDPSINNVDTENQPPQKDGQARSPGYNMKMGFQPGAQNDIFVSSASQPSSTDVPPSTEVPPSSSEPSFPTETPAPTSSPTPDPSASCSAFRRSGHRKHQRRLLSFAGFHISVDSQDPSDDE</sequence>
<evidence type="ECO:0000256" key="4">
    <source>
        <dbReference type="ARBA" id="ARBA00022723"/>
    </source>
</evidence>
<reference evidence="14 15" key="1">
    <citation type="journal article" date="2016" name="Mol. Biol. Evol.">
        <title>Comparative Genomics of Early-Diverging Mushroom-Forming Fungi Provides Insights into the Origins of Lignocellulose Decay Capabilities.</title>
        <authorList>
            <person name="Nagy L.G."/>
            <person name="Riley R."/>
            <person name="Tritt A."/>
            <person name="Adam C."/>
            <person name="Daum C."/>
            <person name="Floudas D."/>
            <person name="Sun H."/>
            <person name="Yadav J.S."/>
            <person name="Pangilinan J."/>
            <person name="Larsson K.H."/>
            <person name="Matsuura K."/>
            <person name="Barry K."/>
            <person name="Labutti K."/>
            <person name="Kuo R."/>
            <person name="Ohm R.A."/>
            <person name="Bhattacharya S.S."/>
            <person name="Shirouzu T."/>
            <person name="Yoshinaga Y."/>
            <person name="Martin F.M."/>
            <person name="Grigoriev I.V."/>
            <person name="Hibbett D.S."/>
        </authorList>
    </citation>
    <scope>NUCLEOTIDE SEQUENCE [LARGE SCALE GENOMIC DNA]</scope>
    <source>
        <strain evidence="14 15">HHB12029</strain>
    </source>
</reference>
<evidence type="ECO:0000256" key="12">
    <source>
        <dbReference type="SAM" id="MobiDB-lite"/>
    </source>
</evidence>
<keyword evidence="3" id="KW-0964">Secreted</keyword>
<evidence type="ECO:0000256" key="9">
    <source>
        <dbReference type="ARBA" id="ARBA00023157"/>
    </source>
</evidence>
<feature type="compositionally biased region" description="Polar residues" evidence="12">
    <location>
        <begin position="251"/>
        <end position="263"/>
    </location>
</feature>
<dbReference type="GO" id="GO:0005576">
    <property type="term" value="C:extracellular region"/>
    <property type="evidence" value="ECO:0007669"/>
    <property type="project" value="UniProtKB-SubCell"/>
</dbReference>
<evidence type="ECO:0000313" key="15">
    <source>
        <dbReference type="Proteomes" id="UP000077266"/>
    </source>
</evidence>
<keyword evidence="9" id="KW-1015">Disulfide bond</keyword>
<evidence type="ECO:0000256" key="8">
    <source>
        <dbReference type="ARBA" id="ARBA00023033"/>
    </source>
</evidence>